<reference evidence="7" key="1">
    <citation type="submission" date="2022-07" db="EMBL/GenBank/DDBJ databases">
        <title>Phylogenomic reconstructions and comparative analyses of Kickxellomycotina fungi.</title>
        <authorList>
            <person name="Reynolds N.K."/>
            <person name="Stajich J.E."/>
            <person name="Barry K."/>
            <person name="Grigoriev I.V."/>
            <person name="Crous P."/>
            <person name="Smith M.E."/>
        </authorList>
    </citation>
    <scope>NUCLEOTIDE SEQUENCE</scope>
    <source>
        <strain evidence="7">RSA 567</strain>
    </source>
</reference>
<dbReference type="OrthoDB" id="412781at2759"/>
<dbReference type="Gene3D" id="1.25.40.10">
    <property type="entry name" value="Tetratricopeptide repeat domain"/>
    <property type="match status" value="1"/>
</dbReference>
<feature type="compositionally biased region" description="Polar residues" evidence="5">
    <location>
        <begin position="2002"/>
        <end position="2015"/>
    </location>
</feature>
<feature type="compositionally biased region" description="Basic and acidic residues" evidence="5">
    <location>
        <begin position="1953"/>
        <end position="1971"/>
    </location>
</feature>
<dbReference type="Pfam" id="PF24682">
    <property type="entry name" value="OB_RRP5"/>
    <property type="match status" value="1"/>
</dbReference>
<evidence type="ECO:0000313" key="7">
    <source>
        <dbReference type="EMBL" id="KAJ1977534.1"/>
    </source>
</evidence>
<dbReference type="InterPro" id="IPR003107">
    <property type="entry name" value="HAT"/>
</dbReference>
<dbReference type="SUPFAM" id="SSF48452">
    <property type="entry name" value="TPR-like"/>
    <property type="match status" value="1"/>
</dbReference>
<evidence type="ECO:0000313" key="8">
    <source>
        <dbReference type="Proteomes" id="UP001151582"/>
    </source>
</evidence>
<dbReference type="InterPro" id="IPR012340">
    <property type="entry name" value="NA-bd_OB-fold"/>
</dbReference>
<comment type="subcellular location">
    <subcellularLocation>
        <location evidence="1">Nucleus</location>
        <location evidence="1">Nucleolus</location>
    </subcellularLocation>
</comment>
<feature type="region of interest" description="Disordered" evidence="5">
    <location>
        <begin position="1926"/>
        <end position="2077"/>
    </location>
</feature>
<evidence type="ECO:0000256" key="5">
    <source>
        <dbReference type="SAM" id="MobiDB-lite"/>
    </source>
</evidence>
<feature type="compositionally biased region" description="Acidic residues" evidence="5">
    <location>
        <begin position="2022"/>
        <end position="2032"/>
    </location>
</feature>
<dbReference type="Gene3D" id="2.40.50.140">
    <property type="entry name" value="Nucleic acid-binding proteins"/>
    <property type="match status" value="3"/>
</dbReference>
<feature type="domain" description="S1 motif" evidence="6">
    <location>
        <begin position="1193"/>
        <end position="1255"/>
    </location>
</feature>
<keyword evidence="8" id="KW-1185">Reference proteome</keyword>
<dbReference type="InterPro" id="IPR013785">
    <property type="entry name" value="Aldolase_TIM"/>
</dbReference>
<dbReference type="Pfam" id="PF00575">
    <property type="entry name" value="S1"/>
    <property type="match status" value="1"/>
</dbReference>
<comment type="caution">
    <text evidence="7">The sequence shown here is derived from an EMBL/GenBank/DDBJ whole genome shotgun (WGS) entry which is preliminary data.</text>
</comment>
<feature type="domain" description="S1 motif" evidence="6">
    <location>
        <begin position="1424"/>
        <end position="1498"/>
    </location>
</feature>
<accession>A0A9W8E849</accession>
<feature type="domain" description="S1 motif" evidence="6">
    <location>
        <begin position="744"/>
        <end position="821"/>
    </location>
</feature>
<dbReference type="PANTHER" id="PTHR23270">
    <property type="entry name" value="PROGRAMMED CELL DEATH PROTEIN 11 PRE-RRNA PROCESSING PROTEIN RRP5"/>
    <property type="match status" value="1"/>
</dbReference>
<dbReference type="InterPro" id="IPR045209">
    <property type="entry name" value="Rrp5"/>
</dbReference>
<organism evidence="7 8">
    <name type="scientific">Dimargaris verticillata</name>
    <dbReference type="NCBI Taxonomy" id="2761393"/>
    <lineage>
        <taxon>Eukaryota</taxon>
        <taxon>Fungi</taxon>
        <taxon>Fungi incertae sedis</taxon>
        <taxon>Zoopagomycota</taxon>
        <taxon>Kickxellomycotina</taxon>
        <taxon>Dimargaritomycetes</taxon>
        <taxon>Dimargaritales</taxon>
        <taxon>Dimargaritaceae</taxon>
        <taxon>Dimargaris</taxon>
    </lineage>
</organism>
<feature type="domain" description="S1 motif" evidence="6">
    <location>
        <begin position="550"/>
        <end position="624"/>
    </location>
</feature>
<dbReference type="SUPFAM" id="SSF51395">
    <property type="entry name" value="FMN-linked oxidoreductases"/>
    <property type="match status" value="1"/>
</dbReference>
<keyword evidence="2" id="KW-0698">rRNA processing</keyword>
<dbReference type="InterPro" id="IPR008847">
    <property type="entry name" value="Suf"/>
</dbReference>
<feature type="region of interest" description="Disordered" evidence="5">
    <location>
        <begin position="1383"/>
        <end position="1412"/>
    </location>
</feature>
<feature type="domain" description="S1 motif" evidence="6">
    <location>
        <begin position="1732"/>
        <end position="1801"/>
    </location>
</feature>
<keyword evidence="3" id="KW-0677">Repeat</keyword>
<evidence type="ECO:0000256" key="2">
    <source>
        <dbReference type="ARBA" id="ARBA00022552"/>
    </source>
</evidence>
<evidence type="ECO:0000256" key="4">
    <source>
        <dbReference type="ARBA" id="ARBA00023242"/>
    </source>
</evidence>
<dbReference type="Pfam" id="PF01207">
    <property type="entry name" value="Dus"/>
    <property type="match status" value="1"/>
</dbReference>
<gene>
    <name evidence="7" type="primary">RRP5</name>
    <name evidence="7" type="ORF">H4R34_003544</name>
</gene>
<dbReference type="GO" id="GO:0032040">
    <property type="term" value="C:small-subunit processome"/>
    <property type="evidence" value="ECO:0007669"/>
    <property type="project" value="TreeGrafter"/>
</dbReference>
<dbReference type="InterPro" id="IPR011990">
    <property type="entry name" value="TPR-like_helical_dom_sf"/>
</dbReference>
<evidence type="ECO:0000259" key="6">
    <source>
        <dbReference type="PROSITE" id="PS50126"/>
    </source>
</evidence>
<dbReference type="PANTHER" id="PTHR23270:SF10">
    <property type="entry name" value="PROTEIN RRP5 HOMOLOG"/>
    <property type="match status" value="1"/>
</dbReference>
<keyword evidence="4" id="KW-0539">Nucleus</keyword>
<dbReference type="PROSITE" id="PS50126">
    <property type="entry name" value="S1"/>
    <property type="match status" value="6"/>
</dbReference>
<protein>
    <submittedName>
        <fullName evidence="7">rRNA biogenesis protein rrp5</fullName>
    </submittedName>
</protein>
<dbReference type="FunFam" id="1.25.40.10:FF:000065">
    <property type="entry name" value="Programmed cell death 11"/>
    <property type="match status" value="1"/>
</dbReference>
<dbReference type="GO" id="GO:0006364">
    <property type="term" value="P:rRNA processing"/>
    <property type="evidence" value="ECO:0007669"/>
    <property type="project" value="UniProtKB-KW"/>
</dbReference>
<dbReference type="Gene3D" id="3.20.20.70">
    <property type="entry name" value="Aldolase class I"/>
    <property type="match status" value="1"/>
</dbReference>
<dbReference type="GO" id="GO:0003723">
    <property type="term" value="F:RNA binding"/>
    <property type="evidence" value="ECO:0007669"/>
    <property type="project" value="TreeGrafter"/>
</dbReference>
<dbReference type="SUPFAM" id="SSF50249">
    <property type="entry name" value="Nucleic acid-binding proteins"/>
    <property type="match status" value="5"/>
</dbReference>
<dbReference type="InterPro" id="IPR003029">
    <property type="entry name" value="S1_domain"/>
</dbReference>
<feature type="compositionally biased region" description="Acidic residues" evidence="5">
    <location>
        <begin position="1972"/>
        <end position="1996"/>
    </location>
</feature>
<dbReference type="Pfam" id="PF05843">
    <property type="entry name" value="Suf"/>
    <property type="match status" value="1"/>
</dbReference>
<dbReference type="InterPro" id="IPR057300">
    <property type="entry name" value="OB_Rrp5"/>
</dbReference>
<evidence type="ECO:0000256" key="3">
    <source>
        <dbReference type="ARBA" id="ARBA00022737"/>
    </source>
</evidence>
<feature type="compositionally biased region" description="Basic residues" evidence="5">
    <location>
        <begin position="223"/>
        <end position="233"/>
    </location>
</feature>
<proteinExistence type="predicted"/>
<feature type="region of interest" description="Disordered" evidence="5">
    <location>
        <begin position="217"/>
        <end position="245"/>
    </location>
</feature>
<sequence length="2383" mass="261255">MTQPDVVVDICRAIHAVSNLPLSIKCRTGVDHHDSYEFLANFIAHITSRTQVNQVIVHARKALLLNIPARKNLVIPPLNYDRVRALKRAFPHLSITLNGGIATTDVIQRHLAHFDGVMLGRKVRDDPLFLLDIDQVLHGTARAREQVQSDILGQYLAYADAEQAKGFSSLSVLTKPVHYLVDGLQGKAFRGILGRTLAQTKRGTCSVSHLVHTCLQKAQQVPKSKKSQAKKSKGANNTPVPVPGKPPIIAPSVASIPAPRRPQTAFPRGADDAPTTVATPGPRQTWAEKIKEQKRQNHLIRKHKPKDIPSLRFHTDTKPVTGASFDYALPRCDLVAGSHVLGAVQAFDDHRVFVDLPGSAKGVLPITNVSTVLTTLLKIAAGMEEPGSADTITVPSNLDADYVRPRNLFYLNQWLHCVVLSHEVMEDGDQTHQVYELSVDPELANEHLTPEDLTSSSMVVGGTVRAQSDDGYVVDLGGDHLTGFISLENAQLGMLDQATSEQPLAIGQYLLFETSGQPASDGLAQLTVVHEGAFSSPTNHLSTTAAILPGMLVSATITAVATRGLECLIMDTVKATIHWYHADGVGSSHSSVMLTKYQEGQIIQARVLATDDTATDRPLALANRWYLVNMATSAISTATGLSLDYSGPVRLGSQIPVCVSRTSAKMGLVGSAVDIDGVVAVAPPDHWHENPAGVPETDLADFQPGQWVTACVLKYSPCENTITASIRPVDLAQKYWQLSDVLNGQRISGVITEVTAEGVRVEIAPEIFGFLPLANIPKDSALAKRSHRKVGKPVDAIVWSADGVSDPTLTCHKGLLETTLRLDYKGDQYGVEYLTCALVIKVRRGDVHVEFPGGQRGVIKADNVAQAQATDPNLKPVEGEAIRCYRAGPGDKSSVAVKLLCQTASLPEEPSADISNIRKATDADKGDETITMALDAEDDDEDKSDAEDDDYKWIPSPLTVLSSEPRPKVSTSKAIKPATLRRGTVVQKTAHTIIVQLYPTNVRAELPRAHLSDHLGPIVDAQFSRVQVGDQVDQCVVVRPYEPVLISRKPLFLTMVKSGLNMLREPQSMTTGQLVPGFVTGVGKSARVEFLSGVQTSIYVGQLADYFVGEPKQHLSRHQTVLAALQNDQRDLSRTEFTLKTSKTIEPLLMAEHDEKSFHYPVARLNLMGLFATSFFSELDVLSDAALSTRCLGQYVSGKVIQELPNGLIVDLKDDFCGFVAKEHLENPKPTRGDHVVGRILDFSRSKSMADLTLLSETMVHREVRNAPATLGQLLRSDAQSSPNEPLAPVLKALQSVCDQRQEIEARVQLIKDNYLVLTIPTMDHAVMFAMATSYNDHRRPAFKYAVGDSYGAVLCQVPSSTTASNLRIVGRVRPYSLHEAPGAVPQTLADSADRPSDTQAPMLTDDREAPKALRHSPADITPGAIVDVQITRINRTSMHVRLADNTVGIITPLDVVDSIGQLKDSNRPFAHYTAGQIVDAKVVQSETGAALPFLNMRPDQTIHILSLRPGELDPTTAGRVVHRPPTVQQLVIGQTYLGFVIATRNRVLTVTLPGGVKGHSGGFHLSCKPQVLESVDSHFTVGGVVLCRLVGLAGELAQVVIMSGEYPGIDMPKQMEVAAPESATLCIMGTCTLGYMVRFPDAQSQCGYILWTEVADDYDQLVQKPLQLNQEVQGVVYARITYPMNAMLVSLRASRRAMVDGSNCHPAKLVQADDSAVSDPVITAVKELKRGQIVRGFVRTWVPTGVIVSLGPLVDAFCPIRQLSRVPLAPKSQAFRTGQLVTGMINKVPRDNRSPVVTLDRTRFDPTYHVFNREHFHVNYASMGRVMAVSHNAVAINLKYSDVIGICALDEMADETPEAVRQRLLPGDGAVVRVIANDEDDDRLKLTMRASAFTKQEAVALAQDVDNDDMYFAWFQHRYGVKANDSVDGETDVGEPTAELETGANPAPSVNDHSDSRDAGSAETPDHYVEMDSDMDEDQERLDPEPQFESEDDDDAHSVALSDTGSVQEITSNYARAMDSGGDDDDADDLPEVAPPSMTGVNVLNALPAKRGFDWDDSEPAATDGQLPDDDSDADQAARAVDDEHLAQAKKRRKKDKDDRLVLAEDITGDLDEKAPAVASDFERLLVGSPDSSYLWINYMAFHLKLAQVEKARAIGERALKTINFREEQEKFNMWVAMFNLENQFGSRSELDALVMRALRVGNPKKIYIQLATIYERSNKTRLAEKTHLTLLKKFSGSCKAWTLCGAFYLRHRMSTKAHELLQRCIQVLPKRKHLKAISRFGIMEFKEGDPERGRTIFEGIISNHPKRLDLWSVFIDMETKAQHLTNVRMLFQRVLALNLSTKKTKFFFKKWLAFEKKFGSIQDVEAVKQRALEYVQSVVQN</sequence>
<dbReference type="InterPro" id="IPR035587">
    <property type="entry name" value="DUS-like_FMN-bd"/>
</dbReference>
<evidence type="ECO:0000256" key="1">
    <source>
        <dbReference type="ARBA" id="ARBA00004604"/>
    </source>
</evidence>
<dbReference type="SMART" id="SM00316">
    <property type="entry name" value="S1"/>
    <property type="match status" value="11"/>
</dbReference>
<dbReference type="SMART" id="SM00386">
    <property type="entry name" value="HAT"/>
    <property type="match status" value="3"/>
</dbReference>
<name>A0A9W8E849_9FUNG</name>
<feature type="domain" description="S1 motif" evidence="6">
    <location>
        <begin position="1820"/>
        <end position="1890"/>
    </location>
</feature>
<dbReference type="Proteomes" id="UP001151582">
    <property type="component" value="Unassembled WGS sequence"/>
</dbReference>
<dbReference type="EMBL" id="JANBQB010000340">
    <property type="protein sequence ID" value="KAJ1977534.1"/>
    <property type="molecule type" value="Genomic_DNA"/>
</dbReference>